<dbReference type="InterPro" id="IPR011701">
    <property type="entry name" value="MFS"/>
</dbReference>
<dbReference type="RefSeq" id="WP_096483180.1">
    <property type="nucleotide sequence ID" value="NZ_AP014809.1"/>
</dbReference>
<evidence type="ECO:0000259" key="8">
    <source>
        <dbReference type="PROSITE" id="PS50850"/>
    </source>
</evidence>
<evidence type="ECO:0000256" key="3">
    <source>
        <dbReference type="ARBA" id="ARBA00022475"/>
    </source>
</evidence>
<feature type="transmembrane region" description="Helical" evidence="7">
    <location>
        <begin position="12"/>
        <end position="37"/>
    </location>
</feature>
<dbReference type="SUPFAM" id="SSF103473">
    <property type="entry name" value="MFS general substrate transporter"/>
    <property type="match status" value="1"/>
</dbReference>
<dbReference type="OrthoDB" id="9783227at2"/>
<evidence type="ECO:0000256" key="5">
    <source>
        <dbReference type="ARBA" id="ARBA00022989"/>
    </source>
</evidence>
<name>A0A161JL67_9HYPH</name>
<evidence type="ECO:0000256" key="1">
    <source>
        <dbReference type="ARBA" id="ARBA00004651"/>
    </source>
</evidence>
<dbReference type="FunFam" id="1.20.1250.20:FF:000001">
    <property type="entry name" value="Dicarboxylate MFS transporter"/>
    <property type="match status" value="1"/>
</dbReference>
<evidence type="ECO:0000256" key="4">
    <source>
        <dbReference type="ARBA" id="ARBA00022692"/>
    </source>
</evidence>
<dbReference type="PANTHER" id="PTHR43045:SF1">
    <property type="entry name" value="SHIKIMATE TRANSPORTER"/>
    <property type="match status" value="1"/>
</dbReference>
<feature type="transmembrane region" description="Helical" evidence="7">
    <location>
        <begin position="309"/>
        <end position="329"/>
    </location>
</feature>
<reference evidence="9 10" key="1">
    <citation type="journal article" date="2016" name="Genome Announc.">
        <title>Complete Genome Sequence of Methylobacterium populi P-1M, Isolated from Pink-Pigmented Household Biofilm.</title>
        <authorList>
            <person name="Morohoshi T."/>
            <person name="Ikeda T."/>
        </authorList>
    </citation>
    <scope>NUCLEOTIDE SEQUENCE [LARGE SCALE GENOMIC DNA]</scope>
    <source>
        <strain evidence="9 10">P-1M</strain>
    </source>
</reference>
<proteinExistence type="predicted"/>
<feature type="transmembrane region" description="Helical" evidence="7">
    <location>
        <begin position="113"/>
        <end position="133"/>
    </location>
</feature>
<feature type="domain" description="Major facilitator superfamily (MFS) profile" evidence="8">
    <location>
        <begin position="16"/>
        <end position="428"/>
    </location>
</feature>
<gene>
    <name evidence="9" type="ORF">MPPM_0267</name>
</gene>
<feature type="transmembrane region" description="Helical" evidence="7">
    <location>
        <begin position="335"/>
        <end position="355"/>
    </location>
</feature>
<comment type="subcellular location">
    <subcellularLocation>
        <location evidence="1">Cell membrane</location>
        <topology evidence="1">Multi-pass membrane protein</topology>
    </subcellularLocation>
</comment>
<dbReference type="GO" id="GO:0022857">
    <property type="term" value="F:transmembrane transporter activity"/>
    <property type="evidence" value="ECO:0007669"/>
    <property type="project" value="InterPro"/>
</dbReference>
<feature type="transmembrane region" description="Helical" evidence="7">
    <location>
        <begin position="405"/>
        <end position="426"/>
    </location>
</feature>
<dbReference type="PANTHER" id="PTHR43045">
    <property type="entry name" value="SHIKIMATE TRANSPORTER"/>
    <property type="match status" value="1"/>
</dbReference>
<keyword evidence="6 7" id="KW-0472">Membrane</keyword>
<evidence type="ECO:0000313" key="9">
    <source>
        <dbReference type="EMBL" id="BAU88872.1"/>
    </source>
</evidence>
<keyword evidence="5 7" id="KW-1133">Transmembrane helix</keyword>
<evidence type="ECO:0000313" key="10">
    <source>
        <dbReference type="Proteomes" id="UP000218288"/>
    </source>
</evidence>
<keyword evidence="2" id="KW-0813">Transport</keyword>
<feature type="transmembrane region" description="Helical" evidence="7">
    <location>
        <begin position="376"/>
        <end position="399"/>
    </location>
</feature>
<evidence type="ECO:0000256" key="2">
    <source>
        <dbReference type="ARBA" id="ARBA00022448"/>
    </source>
</evidence>
<feature type="transmembrane region" description="Helical" evidence="7">
    <location>
        <begin position="255"/>
        <end position="274"/>
    </location>
</feature>
<feature type="transmembrane region" description="Helical" evidence="7">
    <location>
        <begin position="57"/>
        <end position="77"/>
    </location>
</feature>
<organism evidence="9 10">
    <name type="scientific">Methylorubrum populi</name>
    <dbReference type="NCBI Taxonomy" id="223967"/>
    <lineage>
        <taxon>Bacteria</taxon>
        <taxon>Pseudomonadati</taxon>
        <taxon>Pseudomonadota</taxon>
        <taxon>Alphaproteobacteria</taxon>
        <taxon>Hyphomicrobiales</taxon>
        <taxon>Methylobacteriaceae</taxon>
        <taxon>Methylorubrum</taxon>
    </lineage>
</organism>
<dbReference type="EMBL" id="AP014809">
    <property type="protein sequence ID" value="BAU88872.1"/>
    <property type="molecule type" value="Genomic_DNA"/>
</dbReference>
<dbReference type="PROSITE" id="PS50850">
    <property type="entry name" value="MFS"/>
    <property type="match status" value="1"/>
</dbReference>
<keyword evidence="3" id="KW-1003">Cell membrane</keyword>
<dbReference type="Pfam" id="PF00083">
    <property type="entry name" value="Sugar_tr"/>
    <property type="match status" value="1"/>
</dbReference>
<dbReference type="Gene3D" id="1.20.1250.20">
    <property type="entry name" value="MFS general substrate transporter like domains"/>
    <property type="match status" value="2"/>
</dbReference>
<feature type="transmembrane region" description="Helical" evidence="7">
    <location>
        <begin position="154"/>
        <end position="177"/>
    </location>
</feature>
<keyword evidence="4 7" id="KW-0812">Transmembrane</keyword>
<dbReference type="InterPro" id="IPR005828">
    <property type="entry name" value="MFS_sugar_transport-like"/>
</dbReference>
<dbReference type="InterPro" id="IPR036259">
    <property type="entry name" value="MFS_trans_sf"/>
</dbReference>
<dbReference type="AlphaFoldDB" id="A0A161JL67"/>
<evidence type="ECO:0000256" key="6">
    <source>
        <dbReference type="ARBA" id="ARBA00023136"/>
    </source>
</evidence>
<feature type="transmembrane region" description="Helical" evidence="7">
    <location>
        <begin position="189"/>
        <end position="210"/>
    </location>
</feature>
<sequence>MTTRQTSPDRGGLGRVVTAALIGATIEWYDFFLYGVVAGIVLNKLYFPASDPLVSTLLAYSTFAVGFVTRPLGGVIFGHFGDRIGRKSMLVITLMLMGVATFLIGLVPTYAQIGIAAPVLLLLLRIVQGIGLGGEWGGAVLMAFEYAPPEKRGLYASIPQIGLALGLCLASGVVAGLSYGLDDAQFLAWGWRLAFLLSAVLVAVGAYIRLNVMETPEFARVKETNREAAIPFVSMMREFPGNVIAGMGARTIDGVFFNIFAVFSIGYLTGTVGVPRTQALLGVTAAALLLCLTIPLAGWLSDYLGRTRVYAWGSLLTGFSAFPAFWIFLNSDGSIGAIWLALIVPFGILYASVYGPEAALFSELFPARVRYTGISFVYQFSGIFASGLTPIIATALLQYSGGDKPWLVCAYCALAGLVSAASAIWIGRAARRQPDVEPIKAPIESASSIPLARRTFHNTERI</sequence>
<dbReference type="InterPro" id="IPR020846">
    <property type="entry name" value="MFS_dom"/>
</dbReference>
<accession>A0A161JL67</accession>
<dbReference type="Pfam" id="PF07690">
    <property type="entry name" value="MFS_1"/>
    <property type="match status" value="1"/>
</dbReference>
<evidence type="ECO:0000256" key="7">
    <source>
        <dbReference type="SAM" id="Phobius"/>
    </source>
</evidence>
<dbReference type="Proteomes" id="UP000218288">
    <property type="component" value="Chromosome"/>
</dbReference>
<protein>
    <submittedName>
        <fullName evidence="9">Major facilitator superfamily transporter MHS family protein</fullName>
    </submittedName>
</protein>
<feature type="transmembrane region" description="Helical" evidence="7">
    <location>
        <begin position="89"/>
        <end position="107"/>
    </location>
</feature>
<dbReference type="GO" id="GO:0005886">
    <property type="term" value="C:plasma membrane"/>
    <property type="evidence" value="ECO:0007669"/>
    <property type="project" value="UniProtKB-SubCell"/>
</dbReference>
<feature type="transmembrane region" description="Helical" evidence="7">
    <location>
        <begin position="280"/>
        <end position="300"/>
    </location>
</feature>
<dbReference type="CDD" id="cd17369">
    <property type="entry name" value="MFS_ShiA_like"/>
    <property type="match status" value="1"/>
</dbReference>